<accession>A0A7S4A8Y9</accession>
<dbReference type="EMBL" id="HBIX01000419">
    <property type="protein sequence ID" value="CAE0707612.1"/>
    <property type="molecule type" value="Transcribed_RNA"/>
</dbReference>
<protein>
    <submittedName>
        <fullName evidence="1">Uncharacterized protein</fullName>
    </submittedName>
</protein>
<organism evidence="1">
    <name type="scientific">Pseudo-nitzschia australis</name>
    <dbReference type="NCBI Taxonomy" id="44445"/>
    <lineage>
        <taxon>Eukaryota</taxon>
        <taxon>Sar</taxon>
        <taxon>Stramenopiles</taxon>
        <taxon>Ochrophyta</taxon>
        <taxon>Bacillariophyta</taxon>
        <taxon>Bacillariophyceae</taxon>
        <taxon>Bacillariophycidae</taxon>
        <taxon>Bacillariales</taxon>
        <taxon>Bacillariaceae</taxon>
        <taxon>Pseudo-nitzschia</taxon>
    </lineage>
</organism>
<sequence>MSGQRLRWQRVGRDPCQMFLHRYLGERFAFMPIPLLRPLLRAITGRCVCSNQKAGKISSKIFKCFPYFPLLRPIITPLHIKSLWEKKRLSMYLFFYCDVTEALAALEKTQADSAKATEGVDLKLIPFPLEQAFKLWCDDKAVIIPSKASILQAGAPAGTNPIGQRVPMWACLDIAEEQEGGLQPKLPIFMGLEDANAAVLEAVGGDRSKAGDLEVVCLSLDGAIEQLVSPAPEESPSFAFIPPTKSMIYIEENNIA</sequence>
<dbReference type="AlphaFoldDB" id="A0A7S4A8Y9"/>
<gene>
    <name evidence="1" type="ORF">PAUS00366_LOCUS332</name>
</gene>
<reference evidence="1" key="1">
    <citation type="submission" date="2021-01" db="EMBL/GenBank/DDBJ databases">
        <authorList>
            <person name="Corre E."/>
            <person name="Pelletier E."/>
            <person name="Niang G."/>
            <person name="Scheremetjew M."/>
            <person name="Finn R."/>
            <person name="Kale V."/>
            <person name="Holt S."/>
            <person name="Cochrane G."/>
            <person name="Meng A."/>
            <person name="Brown T."/>
            <person name="Cohen L."/>
        </authorList>
    </citation>
    <scope>NUCLEOTIDE SEQUENCE</scope>
    <source>
        <strain evidence="1">10249 10 AB</strain>
    </source>
</reference>
<proteinExistence type="predicted"/>
<name>A0A7S4A8Y9_9STRA</name>
<evidence type="ECO:0000313" key="1">
    <source>
        <dbReference type="EMBL" id="CAE0707612.1"/>
    </source>
</evidence>